<evidence type="ECO:0000256" key="8">
    <source>
        <dbReference type="ARBA" id="ARBA00022475"/>
    </source>
</evidence>
<dbReference type="PANTHER" id="PTHR46382">
    <property type="entry name" value="PHOSPHATIDATE CYTIDYLYLTRANSFERASE"/>
    <property type="match status" value="1"/>
</dbReference>
<evidence type="ECO:0000256" key="9">
    <source>
        <dbReference type="ARBA" id="ARBA00022516"/>
    </source>
</evidence>
<keyword evidence="12 18" id="KW-0548">Nucleotidyltransferase</keyword>
<feature type="transmembrane region" description="Helical" evidence="19">
    <location>
        <begin position="32"/>
        <end position="60"/>
    </location>
</feature>
<keyword evidence="8" id="KW-1003">Cell membrane</keyword>
<keyword evidence="10 18" id="KW-0808">Transferase</keyword>
<dbReference type="UniPathway" id="UPA00557">
    <property type="reaction ID" value="UER00614"/>
</dbReference>
<keyword evidence="13 19" id="KW-1133">Transmembrane helix</keyword>
<dbReference type="PROSITE" id="PS01315">
    <property type="entry name" value="CDS"/>
    <property type="match status" value="1"/>
</dbReference>
<evidence type="ECO:0000256" key="2">
    <source>
        <dbReference type="ARBA" id="ARBA00004651"/>
    </source>
</evidence>
<comment type="catalytic activity">
    <reaction evidence="1 18">
        <text>a 1,2-diacyl-sn-glycero-3-phosphate + CTP + H(+) = a CDP-1,2-diacyl-sn-glycerol + diphosphate</text>
        <dbReference type="Rhea" id="RHEA:16229"/>
        <dbReference type="ChEBI" id="CHEBI:15378"/>
        <dbReference type="ChEBI" id="CHEBI:33019"/>
        <dbReference type="ChEBI" id="CHEBI:37563"/>
        <dbReference type="ChEBI" id="CHEBI:58332"/>
        <dbReference type="ChEBI" id="CHEBI:58608"/>
        <dbReference type="EC" id="2.7.7.41"/>
    </reaction>
</comment>
<feature type="transmembrane region" description="Helical" evidence="19">
    <location>
        <begin position="105"/>
        <end position="124"/>
    </location>
</feature>
<evidence type="ECO:0000256" key="18">
    <source>
        <dbReference type="RuleBase" id="RU003938"/>
    </source>
</evidence>
<dbReference type="Proteomes" id="UP000198324">
    <property type="component" value="Unassembled WGS sequence"/>
</dbReference>
<evidence type="ECO:0000256" key="7">
    <source>
        <dbReference type="ARBA" id="ARBA00019373"/>
    </source>
</evidence>
<keyword evidence="14" id="KW-0443">Lipid metabolism</keyword>
<feature type="transmembrane region" description="Helical" evidence="19">
    <location>
        <begin position="222"/>
        <end position="242"/>
    </location>
</feature>
<organism evidence="20 21">
    <name type="scientific">Humidesulfovibrio mexicanus</name>
    <dbReference type="NCBI Taxonomy" id="147047"/>
    <lineage>
        <taxon>Bacteria</taxon>
        <taxon>Pseudomonadati</taxon>
        <taxon>Thermodesulfobacteriota</taxon>
        <taxon>Desulfovibrionia</taxon>
        <taxon>Desulfovibrionales</taxon>
        <taxon>Desulfovibrionaceae</taxon>
        <taxon>Humidesulfovibrio</taxon>
    </lineage>
</organism>
<reference evidence="20 21" key="1">
    <citation type="submission" date="2017-06" db="EMBL/GenBank/DDBJ databases">
        <authorList>
            <person name="Kim H.J."/>
            <person name="Triplett B.A."/>
        </authorList>
    </citation>
    <scope>NUCLEOTIDE SEQUENCE [LARGE SCALE GENOMIC DNA]</scope>
    <source>
        <strain evidence="20 21">DSM 13116</strain>
    </source>
</reference>
<evidence type="ECO:0000256" key="1">
    <source>
        <dbReference type="ARBA" id="ARBA00001698"/>
    </source>
</evidence>
<evidence type="ECO:0000256" key="5">
    <source>
        <dbReference type="ARBA" id="ARBA00010185"/>
    </source>
</evidence>
<protein>
    <recommendedName>
        <fullName evidence="7 18">Phosphatidate cytidylyltransferase</fullName>
        <ecNumber evidence="6 18">2.7.7.41</ecNumber>
    </recommendedName>
</protein>
<feature type="transmembrane region" description="Helical" evidence="19">
    <location>
        <begin position="195"/>
        <end position="216"/>
    </location>
</feature>
<sequence>MEYKAQCRVGHSLRAVRPQGAFVSASAHQQRILTAILAVSLVALALWQGGVFVLAVLVAVSALGQWEFTAMFRPGPEHRPLRLTGMALGLGLLLAVRLAGQEYLAWVLAACFWFLALRFLLRYGRDQEGADFHDELILMAGLMYLPLMLQFCLSLSTPEIVLVLLSTAVSDTAAYYSGTYFGKTKIWPQVSPKKSWAGSIGGFIGCVAAVTAYGVSFGDAPVVLWVLLGALLNIAAQMGDFFESALKRKLCVKDSGTLLPGHGGLLDRIDSLLLALPCYALFKEVAPLFP</sequence>
<feature type="transmembrane region" description="Helical" evidence="19">
    <location>
        <begin position="81"/>
        <end position="99"/>
    </location>
</feature>
<evidence type="ECO:0000256" key="12">
    <source>
        <dbReference type="ARBA" id="ARBA00022695"/>
    </source>
</evidence>
<dbReference type="AlphaFoldDB" id="A0A238Y2B6"/>
<feature type="transmembrane region" description="Helical" evidence="19">
    <location>
        <begin position="162"/>
        <end position="183"/>
    </location>
</feature>
<dbReference type="EC" id="2.7.7.41" evidence="6 18"/>
<dbReference type="GO" id="GO:0016024">
    <property type="term" value="P:CDP-diacylglycerol biosynthetic process"/>
    <property type="evidence" value="ECO:0007669"/>
    <property type="project" value="UniProtKB-UniPathway"/>
</dbReference>
<dbReference type="EMBL" id="FZOC01000001">
    <property type="protein sequence ID" value="SNR64714.1"/>
    <property type="molecule type" value="Genomic_DNA"/>
</dbReference>
<evidence type="ECO:0000256" key="16">
    <source>
        <dbReference type="ARBA" id="ARBA00023209"/>
    </source>
</evidence>
<evidence type="ECO:0000256" key="11">
    <source>
        <dbReference type="ARBA" id="ARBA00022692"/>
    </source>
</evidence>
<feature type="transmembrane region" description="Helical" evidence="19">
    <location>
        <begin position="136"/>
        <end position="156"/>
    </location>
</feature>
<comment type="pathway">
    <text evidence="4">Lipid metabolism.</text>
</comment>
<evidence type="ECO:0000256" key="15">
    <source>
        <dbReference type="ARBA" id="ARBA00023136"/>
    </source>
</evidence>
<evidence type="ECO:0000313" key="20">
    <source>
        <dbReference type="EMBL" id="SNR64714.1"/>
    </source>
</evidence>
<keyword evidence="16" id="KW-0594">Phospholipid biosynthesis</keyword>
<keyword evidence="9" id="KW-0444">Lipid biosynthesis</keyword>
<evidence type="ECO:0000313" key="21">
    <source>
        <dbReference type="Proteomes" id="UP000198324"/>
    </source>
</evidence>
<keyword evidence="17" id="KW-1208">Phospholipid metabolism</keyword>
<accession>A0A238Y2B6</accession>
<keyword evidence="21" id="KW-1185">Reference proteome</keyword>
<dbReference type="Pfam" id="PF01148">
    <property type="entry name" value="CTP_transf_1"/>
    <property type="match status" value="1"/>
</dbReference>
<evidence type="ECO:0000256" key="14">
    <source>
        <dbReference type="ARBA" id="ARBA00023098"/>
    </source>
</evidence>
<keyword evidence="11 18" id="KW-0812">Transmembrane</keyword>
<evidence type="ECO:0000256" key="19">
    <source>
        <dbReference type="SAM" id="Phobius"/>
    </source>
</evidence>
<keyword evidence="15 19" id="KW-0472">Membrane</keyword>
<gene>
    <name evidence="20" type="ORF">SAMN04488503_0588</name>
</gene>
<dbReference type="OrthoDB" id="9799199at2"/>
<evidence type="ECO:0000256" key="3">
    <source>
        <dbReference type="ARBA" id="ARBA00005119"/>
    </source>
</evidence>
<evidence type="ECO:0000256" key="17">
    <source>
        <dbReference type="ARBA" id="ARBA00023264"/>
    </source>
</evidence>
<name>A0A238Y2B6_9BACT</name>
<comment type="pathway">
    <text evidence="3 18">Phospholipid metabolism; CDP-diacylglycerol biosynthesis; CDP-diacylglycerol from sn-glycerol 3-phosphate: step 3/3.</text>
</comment>
<proteinExistence type="inferred from homology"/>
<dbReference type="GO" id="GO:0005886">
    <property type="term" value="C:plasma membrane"/>
    <property type="evidence" value="ECO:0007669"/>
    <property type="project" value="UniProtKB-SubCell"/>
</dbReference>
<comment type="subcellular location">
    <subcellularLocation>
        <location evidence="2">Cell membrane</location>
        <topology evidence="2">Multi-pass membrane protein</topology>
    </subcellularLocation>
</comment>
<dbReference type="GO" id="GO:0004605">
    <property type="term" value="F:phosphatidate cytidylyltransferase activity"/>
    <property type="evidence" value="ECO:0007669"/>
    <property type="project" value="UniProtKB-EC"/>
</dbReference>
<dbReference type="PANTHER" id="PTHR46382:SF1">
    <property type="entry name" value="PHOSPHATIDATE CYTIDYLYLTRANSFERASE"/>
    <property type="match status" value="1"/>
</dbReference>
<evidence type="ECO:0000256" key="4">
    <source>
        <dbReference type="ARBA" id="ARBA00005189"/>
    </source>
</evidence>
<comment type="similarity">
    <text evidence="5 18">Belongs to the CDS family.</text>
</comment>
<evidence type="ECO:0000256" key="13">
    <source>
        <dbReference type="ARBA" id="ARBA00022989"/>
    </source>
</evidence>
<dbReference type="InterPro" id="IPR000374">
    <property type="entry name" value="PC_trans"/>
</dbReference>
<evidence type="ECO:0000256" key="10">
    <source>
        <dbReference type="ARBA" id="ARBA00022679"/>
    </source>
</evidence>
<evidence type="ECO:0000256" key="6">
    <source>
        <dbReference type="ARBA" id="ARBA00012487"/>
    </source>
</evidence>